<gene>
    <name evidence="6" type="ORF">RMAR00112_LOCUS29192</name>
</gene>
<keyword evidence="4" id="KW-0472">Membrane</keyword>
<dbReference type="SMART" id="SM01094">
    <property type="entry name" value="CpcD"/>
    <property type="match status" value="1"/>
</dbReference>
<proteinExistence type="predicted"/>
<evidence type="ECO:0000256" key="4">
    <source>
        <dbReference type="ARBA" id="ARBA00023136"/>
    </source>
</evidence>
<evidence type="ECO:0000313" key="6">
    <source>
        <dbReference type="EMBL" id="CAE0061126.1"/>
    </source>
</evidence>
<dbReference type="SUPFAM" id="SSF54580">
    <property type="entry name" value="Allophycocyanin linker chain (domain)"/>
    <property type="match status" value="1"/>
</dbReference>
<comment type="subcellular location">
    <subcellularLocation>
        <location evidence="1">Endomembrane system</location>
    </subcellularLocation>
</comment>
<protein>
    <recommendedName>
        <fullName evidence="5">CpcD-like domain-containing protein</fullName>
    </recommendedName>
</protein>
<dbReference type="InterPro" id="IPR011064">
    <property type="entry name" value="Allophyco_linker_chain"/>
</dbReference>
<dbReference type="GO" id="GO:0030089">
    <property type="term" value="C:phycobilisome"/>
    <property type="evidence" value="ECO:0007669"/>
    <property type="project" value="InterPro"/>
</dbReference>
<keyword evidence="3" id="KW-0793">Thylakoid</keyword>
<reference evidence="6" key="1">
    <citation type="submission" date="2021-01" db="EMBL/GenBank/DDBJ databases">
        <authorList>
            <person name="Corre E."/>
            <person name="Pelletier E."/>
            <person name="Niang G."/>
            <person name="Scheremetjew M."/>
            <person name="Finn R."/>
            <person name="Kale V."/>
            <person name="Holt S."/>
            <person name="Cochrane G."/>
            <person name="Meng A."/>
            <person name="Brown T."/>
            <person name="Cohen L."/>
        </authorList>
    </citation>
    <scope>NUCLEOTIDE SEQUENCE</scope>
    <source>
        <strain evidence="6">CCMP 769</strain>
    </source>
</reference>
<accession>A0A7S3A684</accession>
<evidence type="ECO:0000256" key="2">
    <source>
        <dbReference type="ARBA" id="ARBA00022531"/>
    </source>
</evidence>
<dbReference type="AlphaFoldDB" id="A0A7S3A684"/>
<organism evidence="6">
    <name type="scientific">Rhodosorus marinus</name>
    <dbReference type="NCBI Taxonomy" id="101924"/>
    <lineage>
        <taxon>Eukaryota</taxon>
        <taxon>Rhodophyta</taxon>
        <taxon>Stylonematophyceae</taxon>
        <taxon>Stylonematales</taxon>
        <taxon>Stylonemataceae</taxon>
        <taxon>Rhodosorus</taxon>
    </lineage>
</organism>
<feature type="domain" description="CpcD-like" evidence="5">
    <location>
        <begin position="53"/>
        <end position="108"/>
    </location>
</feature>
<dbReference type="Gene3D" id="3.30.1490.170">
    <property type="entry name" value="Allophycocyanin linker chain (domain)"/>
    <property type="match status" value="1"/>
</dbReference>
<dbReference type="GO" id="GO:0015979">
    <property type="term" value="P:photosynthesis"/>
    <property type="evidence" value="ECO:0007669"/>
    <property type="project" value="UniProtKB-KW"/>
</dbReference>
<evidence type="ECO:0000256" key="1">
    <source>
        <dbReference type="ARBA" id="ARBA00004308"/>
    </source>
</evidence>
<sequence length="119" mass="12781">MAFVSGFMGAGLVGAVKPAATCAVKMSYDMNGDNTTGSLGNRKIKSSAVSGDTRSFRVTYCLPSLSRAETFRELQMIYQTKVIPFSSWYAEQQRIQKGGGTIIKVELASGTAERNLGNV</sequence>
<dbReference type="InterPro" id="IPR008213">
    <property type="entry name" value="CpcD-like_dom"/>
</dbReference>
<evidence type="ECO:0000256" key="3">
    <source>
        <dbReference type="ARBA" id="ARBA00023078"/>
    </source>
</evidence>
<evidence type="ECO:0000259" key="5">
    <source>
        <dbReference type="PROSITE" id="PS51441"/>
    </source>
</evidence>
<dbReference type="EMBL" id="HBHW01037964">
    <property type="protein sequence ID" value="CAE0061126.1"/>
    <property type="molecule type" value="Transcribed_RNA"/>
</dbReference>
<dbReference type="Pfam" id="PF01383">
    <property type="entry name" value="CpcD"/>
    <property type="match status" value="1"/>
</dbReference>
<dbReference type="PROSITE" id="PS51441">
    <property type="entry name" value="CPCD_LIKE"/>
    <property type="match status" value="1"/>
</dbReference>
<keyword evidence="2" id="KW-0602">Photosynthesis</keyword>
<dbReference type="GO" id="GO:0012505">
    <property type="term" value="C:endomembrane system"/>
    <property type="evidence" value="ECO:0007669"/>
    <property type="project" value="UniProtKB-SubCell"/>
</dbReference>
<name>A0A7S3A684_9RHOD</name>